<dbReference type="Ensembl" id="ENSOMYT00000140114.1">
    <property type="protein sequence ID" value="ENSOMYP00000113881.1"/>
    <property type="gene ID" value="ENSOMYG00000039586.2"/>
</dbReference>
<dbReference type="InterPro" id="IPR033989">
    <property type="entry name" value="CD209-like_CTLD"/>
</dbReference>
<keyword evidence="7" id="KW-1185">Reference proteome</keyword>
<evidence type="ECO:0000259" key="5">
    <source>
        <dbReference type="PROSITE" id="PS50041"/>
    </source>
</evidence>
<sequence>MRLTVKTVSDIRLSPTETPAVQRTNTNLQLRTADFTTVEVTTVEDTTVEITTVEDTTVEDTTVEITTVEDTTVEDTTVEITTVEDTTVEDTTVEVTTVEDTTVEDTTVEDTTVEDTTVEVTTVEDTTVEDTTVEDTTVEDTTVEDTTVEVTTVEDTTVEDTTVEDTTVEDTTVEDTTVEDTTVEVTTVEVTAFQHTCVKMSEEIYENSDRFRGKKNIEIITIYIGYPIYNNKRPIMPCKKDGAGDQHSVSCQWWKRYSGAAAGCLGLLCVLLLAGIIGLFLYQRNQLTSSNTLTEERDQLQTSYNTLTKDGDQLQTSNNSLIKERDQLQNEIERLKQFLVEKVCPEGWKKLGSSCYYVSTEYKSWEKSRQDCRNRGAQLVVIKSQEQQTLVNWLCGVYDYVWIGLTDSVSEGTWKWVDDTPLTTKYWNSGEPDGGGAENCVYFYSWSSDTGEWWDSYCYYKFRWICEK</sequence>
<proteinExistence type="predicted"/>
<reference evidence="6" key="2">
    <citation type="submission" date="2025-08" db="UniProtKB">
        <authorList>
            <consortium name="Ensembl"/>
        </authorList>
    </citation>
    <scope>IDENTIFICATION</scope>
</reference>
<keyword evidence="4" id="KW-1133">Transmembrane helix</keyword>
<reference evidence="6" key="1">
    <citation type="submission" date="2020-07" db="EMBL/GenBank/DDBJ databases">
        <title>A long reads based de novo assembly of the rainbow trout Arlee double haploid line genome.</title>
        <authorList>
            <person name="Gao G."/>
            <person name="Palti Y."/>
        </authorList>
    </citation>
    <scope>NUCLEOTIDE SEQUENCE [LARGE SCALE GENOMIC DNA]</scope>
</reference>
<evidence type="ECO:0000313" key="6">
    <source>
        <dbReference type="Ensembl" id="ENSOMYP00000113881.1"/>
    </source>
</evidence>
<dbReference type="InterPro" id="IPR016186">
    <property type="entry name" value="C-type_lectin-like/link_sf"/>
</dbReference>
<dbReference type="SUPFAM" id="SSF56436">
    <property type="entry name" value="C-type lectin-like"/>
    <property type="match status" value="1"/>
</dbReference>
<keyword evidence="3" id="KW-0175">Coiled coil</keyword>
<dbReference type="PANTHER" id="PTHR22803">
    <property type="entry name" value="MANNOSE, PHOSPHOLIPASE, LECTIN RECEPTOR RELATED"/>
    <property type="match status" value="1"/>
</dbReference>
<name>A0A8K9UN92_ONCMY</name>
<feature type="coiled-coil region" evidence="3">
    <location>
        <begin position="311"/>
        <end position="338"/>
    </location>
</feature>
<organism evidence="6 7">
    <name type="scientific">Oncorhynchus mykiss</name>
    <name type="common">Rainbow trout</name>
    <name type="synonym">Salmo gairdneri</name>
    <dbReference type="NCBI Taxonomy" id="8022"/>
    <lineage>
        <taxon>Eukaryota</taxon>
        <taxon>Metazoa</taxon>
        <taxon>Chordata</taxon>
        <taxon>Craniata</taxon>
        <taxon>Vertebrata</taxon>
        <taxon>Euteleostomi</taxon>
        <taxon>Actinopterygii</taxon>
        <taxon>Neopterygii</taxon>
        <taxon>Teleostei</taxon>
        <taxon>Protacanthopterygii</taxon>
        <taxon>Salmoniformes</taxon>
        <taxon>Salmonidae</taxon>
        <taxon>Salmoninae</taxon>
        <taxon>Oncorhynchus</taxon>
    </lineage>
</organism>
<dbReference type="InterPro" id="IPR016187">
    <property type="entry name" value="CTDL_fold"/>
</dbReference>
<feature type="domain" description="C-type lectin" evidence="5">
    <location>
        <begin position="351"/>
        <end position="467"/>
    </location>
</feature>
<dbReference type="InterPro" id="IPR018378">
    <property type="entry name" value="C-type_lectin_CS"/>
</dbReference>
<dbReference type="GeneTree" id="ENSGT01020000230338"/>
<dbReference type="GO" id="GO:0030246">
    <property type="term" value="F:carbohydrate binding"/>
    <property type="evidence" value="ECO:0007669"/>
    <property type="project" value="UniProtKB-KW"/>
</dbReference>
<evidence type="ECO:0000313" key="7">
    <source>
        <dbReference type="Proteomes" id="UP000694395"/>
    </source>
</evidence>
<dbReference type="SMART" id="SM00034">
    <property type="entry name" value="CLECT"/>
    <property type="match status" value="1"/>
</dbReference>
<protein>
    <recommendedName>
        <fullName evidence="5">C-type lectin domain-containing protein</fullName>
    </recommendedName>
</protein>
<dbReference type="AlphaFoldDB" id="A0A8K9UN92"/>
<reference evidence="6" key="3">
    <citation type="submission" date="2025-09" db="UniProtKB">
        <authorList>
            <consortium name="Ensembl"/>
        </authorList>
    </citation>
    <scope>IDENTIFICATION</scope>
</reference>
<dbReference type="PROSITE" id="PS00615">
    <property type="entry name" value="C_TYPE_LECTIN_1"/>
    <property type="match status" value="1"/>
</dbReference>
<evidence type="ECO:0000256" key="1">
    <source>
        <dbReference type="ARBA" id="ARBA00022734"/>
    </source>
</evidence>
<accession>A0A8K9UN92</accession>
<evidence type="ECO:0000256" key="4">
    <source>
        <dbReference type="SAM" id="Phobius"/>
    </source>
</evidence>
<keyword evidence="4" id="KW-0812">Transmembrane</keyword>
<evidence type="ECO:0000256" key="2">
    <source>
        <dbReference type="ARBA" id="ARBA00023157"/>
    </source>
</evidence>
<keyword evidence="2" id="KW-1015">Disulfide bond</keyword>
<evidence type="ECO:0000256" key="3">
    <source>
        <dbReference type="SAM" id="Coils"/>
    </source>
</evidence>
<dbReference type="InterPro" id="IPR050111">
    <property type="entry name" value="C-type_lectin/snaclec_domain"/>
</dbReference>
<dbReference type="Pfam" id="PF00059">
    <property type="entry name" value="Lectin_C"/>
    <property type="match status" value="1"/>
</dbReference>
<dbReference type="Gene3D" id="1.20.5.400">
    <property type="match status" value="1"/>
</dbReference>
<feature type="transmembrane region" description="Helical" evidence="4">
    <location>
        <begin position="260"/>
        <end position="282"/>
    </location>
</feature>
<keyword evidence="1" id="KW-0430">Lectin</keyword>
<dbReference type="InterPro" id="IPR001304">
    <property type="entry name" value="C-type_lectin-like"/>
</dbReference>
<dbReference type="PROSITE" id="PS50041">
    <property type="entry name" value="C_TYPE_LECTIN_2"/>
    <property type="match status" value="1"/>
</dbReference>
<dbReference type="Proteomes" id="UP000694395">
    <property type="component" value="Chromosome 10"/>
</dbReference>
<dbReference type="CDD" id="cd03590">
    <property type="entry name" value="CLECT_DC-SIGN_like"/>
    <property type="match status" value="1"/>
</dbReference>
<dbReference type="Gene3D" id="3.10.100.10">
    <property type="entry name" value="Mannose-Binding Protein A, subunit A"/>
    <property type="match status" value="1"/>
</dbReference>
<keyword evidence="4" id="KW-0472">Membrane</keyword>
<gene>
    <name evidence="6" type="primary">LOC118936941</name>
</gene>